<evidence type="ECO:0000313" key="1">
    <source>
        <dbReference type="EMBL" id="PTU25487.1"/>
    </source>
</evidence>
<sequence>MSRQSRQLLRGEITLESAQDKESNILHQLRYVRQRDEFFSFLEDHVEWIREVVAHHFNMSPSTVNIAHRDQWLNGSFNYQVLFRIPLPYRVGERIKPGNADEKIRCEAGTYAWLEDYCPNIPIPKLYGFGISTGVTVYLRPC</sequence>
<dbReference type="VEuPathDB" id="FungiDB:P175DRAFT_0514203"/>
<proteinExistence type="predicted"/>
<dbReference type="GeneID" id="63815680"/>
<dbReference type="Proteomes" id="UP000244073">
    <property type="component" value="Unassembled WGS sequence"/>
</dbReference>
<evidence type="ECO:0000313" key="2">
    <source>
        <dbReference type="Proteomes" id="UP000244073"/>
    </source>
</evidence>
<dbReference type="AlphaFoldDB" id="A0A2T5MAD5"/>
<name>A0A2T5MAD5_9EURO</name>
<dbReference type="RefSeq" id="XP_040756879.1">
    <property type="nucleotide sequence ID" value="XM_040898798.1"/>
</dbReference>
<accession>A0A2T5MAD5</accession>
<dbReference type="OrthoDB" id="3645574at2759"/>
<gene>
    <name evidence="1" type="ORF">P175DRAFT_0514203</name>
</gene>
<dbReference type="EMBL" id="MSFN02000001">
    <property type="protein sequence ID" value="PTU25487.1"/>
    <property type="molecule type" value="Genomic_DNA"/>
</dbReference>
<organism evidence="1 2">
    <name type="scientific">Aspergillus ochraceoroseus IBT 24754</name>
    <dbReference type="NCBI Taxonomy" id="1392256"/>
    <lineage>
        <taxon>Eukaryota</taxon>
        <taxon>Fungi</taxon>
        <taxon>Dikarya</taxon>
        <taxon>Ascomycota</taxon>
        <taxon>Pezizomycotina</taxon>
        <taxon>Eurotiomycetes</taxon>
        <taxon>Eurotiomycetidae</taxon>
        <taxon>Eurotiales</taxon>
        <taxon>Aspergillaceae</taxon>
        <taxon>Aspergillus</taxon>
        <taxon>Aspergillus subgen. Nidulantes</taxon>
    </lineage>
</organism>
<reference evidence="1 2" key="1">
    <citation type="journal article" date="2018" name="Proc. Natl. Acad. Sci. U.S.A.">
        <title>Linking secondary metabolites to gene clusters through genome sequencing of six diverse Aspergillus species.</title>
        <authorList>
            <person name="Kaerboelling I."/>
            <person name="Vesth T.C."/>
            <person name="Frisvad J.C."/>
            <person name="Nybo J.L."/>
            <person name="Theobald S."/>
            <person name="Kuo A."/>
            <person name="Bowyer P."/>
            <person name="Matsuda Y."/>
            <person name="Mondo S."/>
            <person name="Lyhne E.K."/>
            <person name="Kogle M.E."/>
            <person name="Clum A."/>
            <person name="Lipzen A."/>
            <person name="Salamov A."/>
            <person name="Ngan C.Y."/>
            <person name="Daum C."/>
            <person name="Chiniquy J."/>
            <person name="Barry K."/>
            <person name="LaButti K."/>
            <person name="Haridas S."/>
            <person name="Simmons B.A."/>
            <person name="Magnuson J.K."/>
            <person name="Mortensen U.H."/>
            <person name="Larsen T.O."/>
            <person name="Grigoriev I.V."/>
            <person name="Baker S.E."/>
            <person name="Andersen M.R."/>
        </authorList>
    </citation>
    <scope>NUCLEOTIDE SEQUENCE [LARGE SCALE GENOMIC DNA]</scope>
    <source>
        <strain evidence="1 2">IBT 24754</strain>
    </source>
</reference>
<protein>
    <submittedName>
        <fullName evidence="1">Uncharacterized protein</fullName>
    </submittedName>
</protein>
<comment type="caution">
    <text evidence="1">The sequence shown here is derived from an EMBL/GenBank/DDBJ whole genome shotgun (WGS) entry which is preliminary data.</text>
</comment>